<dbReference type="InterPro" id="IPR020568">
    <property type="entry name" value="Ribosomal_Su5_D2-typ_SF"/>
</dbReference>
<dbReference type="PANTHER" id="PTHR10046">
    <property type="entry name" value="ATP DEPENDENT LON PROTEASE FAMILY MEMBER"/>
    <property type="match status" value="1"/>
</dbReference>
<dbReference type="GO" id="GO:0004252">
    <property type="term" value="F:serine-type endopeptidase activity"/>
    <property type="evidence" value="ECO:0007669"/>
    <property type="project" value="UniProtKB-UniRule"/>
</dbReference>
<dbReference type="Gene3D" id="3.30.230.10">
    <property type="match status" value="1"/>
</dbReference>
<dbReference type="InterPro" id="IPR014721">
    <property type="entry name" value="Ribsml_uS5_D2-typ_fold_subgr"/>
</dbReference>
<comment type="catalytic activity">
    <reaction evidence="1">
        <text>Hydrolysis of proteins in presence of ATP.</text>
        <dbReference type="EC" id="3.4.21.53"/>
    </reaction>
</comment>
<dbReference type="GO" id="GO:0006508">
    <property type="term" value="P:proteolysis"/>
    <property type="evidence" value="ECO:0007669"/>
    <property type="project" value="UniProtKB-KW"/>
</dbReference>
<feature type="active site" evidence="1">
    <location>
        <position position="241"/>
    </location>
</feature>
<dbReference type="InterPro" id="IPR027065">
    <property type="entry name" value="Lon_Prtase"/>
</dbReference>
<feature type="domain" description="Lon proteolytic" evidence="3">
    <location>
        <begin position="235"/>
        <end position="335"/>
    </location>
</feature>
<evidence type="ECO:0000313" key="5">
    <source>
        <dbReference type="Proteomes" id="UP000032545"/>
    </source>
</evidence>
<dbReference type="InterPro" id="IPR008269">
    <property type="entry name" value="Lon_proteolytic"/>
</dbReference>
<dbReference type="Pfam" id="PF05362">
    <property type="entry name" value="Lon_C"/>
    <property type="match status" value="1"/>
</dbReference>
<dbReference type="EC" id="3.4.21.53" evidence="1"/>
<dbReference type="GO" id="GO:0030163">
    <property type="term" value="P:protein catabolic process"/>
    <property type="evidence" value="ECO:0007669"/>
    <property type="project" value="InterPro"/>
</dbReference>
<sequence precursor="true">MARRTQSLVVASVLALVLLVVGLWMPVPFVTLAPGPVTDTLGAVDGTRLITIEGHRTYPTSGRLELTTVEETPKLNLVSALQDWIDDDRAVVPTELIRPRGSSQEQVQQENAQAMLDSQDQATAAALAQLGVAATGRSVAVYTIPDGSPAAGKLVAGDVITQVDGVAVTTQDQLRAQVGKVRPGTAVTIAYKRGGKPATVTITTRPATDDPSRAMIGITTTEKRTYPFTVRIRLSDVGGPSAGLMFAMGIVDLLTPGALTGGKTIAGTGTITAAGEVGPIGGIQQKILGAKASGASIFLVPAANCADALSVDSGRAPRLVKVDTLAGALKAVDALRTNPAASVPSC</sequence>
<dbReference type="Pfam" id="PF13180">
    <property type="entry name" value="PDZ_2"/>
    <property type="match status" value="1"/>
</dbReference>
<dbReference type="EMBL" id="JYFN01000018">
    <property type="protein sequence ID" value="KJE22913.1"/>
    <property type="molecule type" value="Genomic_DNA"/>
</dbReference>
<comment type="similarity">
    <text evidence="1">Belongs to the peptidase S16 family.</text>
</comment>
<reference evidence="5" key="1">
    <citation type="submission" date="2015-02" db="EMBL/GenBank/DDBJ databases">
        <title>Draft Genome of Frankia sp. CpI1-S.</title>
        <authorList>
            <person name="Oshone R.T."/>
            <person name="Ngom M."/>
            <person name="Ghodhbane-Gtari F."/>
            <person name="Gtari M."/>
            <person name="Morris K."/>
            <person name="Thomas K."/>
            <person name="Sen A."/>
            <person name="Tisa L.S."/>
        </authorList>
    </citation>
    <scope>NUCLEOTIDE SEQUENCE [LARGE SCALE GENOMIC DNA]</scope>
    <source>
        <strain evidence="5">CpI1-S</strain>
    </source>
</reference>
<dbReference type="InterPro" id="IPR001478">
    <property type="entry name" value="PDZ"/>
</dbReference>
<dbReference type="Gene3D" id="2.30.42.10">
    <property type="match status" value="1"/>
</dbReference>
<organism evidence="4 5">
    <name type="scientific">Frankia torreyi</name>
    <dbReference type="NCBI Taxonomy" id="1856"/>
    <lineage>
        <taxon>Bacteria</taxon>
        <taxon>Bacillati</taxon>
        <taxon>Actinomycetota</taxon>
        <taxon>Actinomycetes</taxon>
        <taxon>Frankiales</taxon>
        <taxon>Frankiaceae</taxon>
        <taxon>Frankia</taxon>
    </lineage>
</organism>
<dbReference type="RefSeq" id="WP_044885333.1">
    <property type="nucleotide sequence ID" value="NZ_JYFN01000018.1"/>
</dbReference>
<protein>
    <recommendedName>
        <fullName evidence="1">endopeptidase La</fullName>
        <ecNumber evidence="1">3.4.21.53</ecNumber>
    </recommendedName>
</protein>
<dbReference type="AlphaFoldDB" id="A0A0D8BF63"/>
<dbReference type="SUPFAM" id="SSF50156">
    <property type="entry name" value="PDZ domain-like"/>
    <property type="match status" value="1"/>
</dbReference>
<dbReference type="InterPro" id="IPR036034">
    <property type="entry name" value="PDZ_sf"/>
</dbReference>
<reference evidence="4 5" key="2">
    <citation type="journal article" date="2016" name="Genome Announc.">
        <title>Permanent Draft Genome Sequences for Two Variants of Frankia sp. Strain CpI1, the First Frankia Strain Isolated from Root Nodules of Comptonia peregrina.</title>
        <authorList>
            <person name="Oshone R."/>
            <person name="Hurst S.G.IV."/>
            <person name="Abebe-Akele F."/>
            <person name="Simpson S."/>
            <person name="Morris K."/>
            <person name="Thomas W.K."/>
            <person name="Tisa L.S."/>
        </authorList>
    </citation>
    <scope>NUCLEOTIDE SEQUENCE [LARGE SCALE GENOMIC DNA]</scope>
    <source>
        <strain evidence="5">CpI1-S</strain>
    </source>
</reference>
<evidence type="ECO:0000259" key="3">
    <source>
        <dbReference type="PROSITE" id="PS51786"/>
    </source>
</evidence>
<keyword evidence="1" id="KW-0378">Hydrolase</keyword>
<keyword evidence="1" id="KW-0645">Protease</keyword>
<dbReference type="PROSITE" id="PS51786">
    <property type="entry name" value="LON_PROTEOLYTIC"/>
    <property type="match status" value="1"/>
</dbReference>
<evidence type="ECO:0000256" key="1">
    <source>
        <dbReference type="PROSITE-ProRule" id="PRU01122"/>
    </source>
</evidence>
<gene>
    <name evidence="4" type="ORF">FF36_02686</name>
</gene>
<accession>A0A0D8BF63</accession>
<proteinExistence type="inferred from homology"/>
<dbReference type="PROSITE" id="PS50106">
    <property type="entry name" value="PDZ"/>
    <property type="match status" value="1"/>
</dbReference>
<dbReference type="Proteomes" id="UP000032545">
    <property type="component" value="Unassembled WGS sequence"/>
</dbReference>
<evidence type="ECO:0000259" key="2">
    <source>
        <dbReference type="PROSITE" id="PS50106"/>
    </source>
</evidence>
<dbReference type="GO" id="GO:0004176">
    <property type="term" value="F:ATP-dependent peptidase activity"/>
    <property type="evidence" value="ECO:0007669"/>
    <property type="project" value="UniProtKB-UniRule"/>
</dbReference>
<name>A0A0D8BF63_9ACTN</name>
<dbReference type="SUPFAM" id="SSF54211">
    <property type="entry name" value="Ribosomal protein S5 domain 2-like"/>
    <property type="match status" value="1"/>
</dbReference>
<evidence type="ECO:0000313" key="4">
    <source>
        <dbReference type="EMBL" id="KJE22913.1"/>
    </source>
</evidence>
<feature type="active site" evidence="1">
    <location>
        <position position="286"/>
    </location>
</feature>
<keyword evidence="5" id="KW-1185">Reference proteome</keyword>
<dbReference type="OrthoDB" id="2356897at2"/>
<keyword evidence="1" id="KW-0720">Serine protease</keyword>
<dbReference type="PATRIC" id="fig|1502723.3.peg.1804"/>
<comment type="caution">
    <text evidence="4">The sequence shown here is derived from an EMBL/GenBank/DDBJ whole genome shotgun (WGS) entry which is preliminary data.</text>
</comment>
<feature type="domain" description="PDZ" evidence="2">
    <location>
        <begin position="113"/>
        <end position="193"/>
    </location>
</feature>
<dbReference type="GO" id="GO:0005524">
    <property type="term" value="F:ATP binding"/>
    <property type="evidence" value="ECO:0007669"/>
    <property type="project" value="InterPro"/>
</dbReference>